<dbReference type="GO" id="GO:0005886">
    <property type="term" value="C:plasma membrane"/>
    <property type="evidence" value="ECO:0007669"/>
    <property type="project" value="UniProtKB-SubCell"/>
</dbReference>
<dbReference type="SMART" id="SM00924">
    <property type="entry name" value="MgtE_N"/>
    <property type="match status" value="1"/>
</dbReference>
<protein>
    <recommendedName>
        <fullName evidence="9">Magnesium transporter MgtE</fullName>
    </recommendedName>
</protein>
<comment type="caution">
    <text evidence="11">The sequence shown here is derived from an EMBL/GenBank/DDBJ whole genome shotgun (WGS) entry which is preliminary data.</text>
</comment>
<dbReference type="InterPro" id="IPR038076">
    <property type="entry name" value="MgtE_N_sf"/>
</dbReference>
<evidence type="ECO:0000313" key="12">
    <source>
        <dbReference type="Proteomes" id="UP000179797"/>
    </source>
</evidence>
<dbReference type="Gene3D" id="1.10.357.20">
    <property type="entry name" value="SLC41 divalent cation transporters, integral membrane domain"/>
    <property type="match status" value="1"/>
</dbReference>
<dbReference type="STRING" id="915059.NH26_02935"/>
<dbReference type="InterPro" id="IPR000644">
    <property type="entry name" value="CBS_dom"/>
</dbReference>
<dbReference type="GO" id="GO:0015095">
    <property type="term" value="F:magnesium ion transmembrane transporter activity"/>
    <property type="evidence" value="ECO:0007669"/>
    <property type="project" value="UniProtKB-UniRule"/>
</dbReference>
<keyword evidence="3 9" id="KW-0813">Transport</keyword>
<dbReference type="RefSeq" id="WP_044228847.1">
    <property type="nucleotide sequence ID" value="NZ_JRYR02000001.1"/>
</dbReference>
<dbReference type="SUPFAM" id="SSF161093">
    <property type="entry name" value="MgtE membrane domain-like"/>
    <property type="match status" value="1"/>
</dbReference>
<dbReference type="InterPro" id="IPR006668">
    <property type="entry name" value="Mg_transptr_MgtE_intracell_dom"/>
</dbReference>
<keyword evidence="4 9" id="KW-0812">Transmembrane</keyword>
<evidence type="ECO:0000256" key="1">
    <source>
        <dbReference type="ARBA" id="ARBA00004141"/>
    </source>
</evidence>
<dbReference type="Proteomes" id="UP000179797">
    <property type="component" value="Unassembled WGS sequence"/>
</dbReference>
<feature type="transmembrane region" description="Helical" evidence="9">
    <location>
        <begin position="318"/>
        <end position="343"/>
    </location>
</feature>
<comment type="subunit">
    <text evidence="9">Homodimer.</text>
</comment>
<evidence type="ECO:0000256" key="5">
    <source>
        <dbReference type="ARBA" id="ARBA00022842"/>
    </source>
</evidence>
<keyword evidence="6 9" id="KW-1133">Transmembrane helix</keyword>
<proteinExistence type="inferred from homology"/>
<evidence type="ECO:0000256" key="3">
    <source>
        <dbReference type="ARBA" id="ARBA00022448"/>
    </source>
</evidence>
<keyword evidence="9" id="KW-1003">Cell membrane</keyword>
<feature type="transmembrane region" description="Helical" evidence="9">
    <location>
        <begin position="386"/>
        <end position="412"/>
    </location>
</feature>
<dbReference type="SUPFAM" id="SSF158791">
    <property type="entry name" value="MgtE N-terminal domain-like"/>
    <property type="match status" value="1"/>
</dbReference>
<evidence type="ECO:0000313" key="11">
    <source>
        <dbReference type="EMBL" id="OHX65374.1"/>
    </source>
</evidence>
<evidence type="ECO:0000256" key="7">
    <source>
        <dbReference type="ARBA" id="ARBA00023136"/>
    </source>
</evidence>
<dbReference type="Pfam" id="PF03448">
    <property type="entry name" value="MgtE_N"/>
    <property type="match status" value="1"/>
</dbReference>
<keyword evidence="7 9" id="KW-0472">Membrane</keyword>
<dbReference type="InterPro" id="IPR006669">
    <property type="entry name" value="MgtE_transporter"/>
</dbReference>
<dbReference type="OrthoDB" id="9790355at2"/>
<keyword evidence="5 9" id="KW-0460">Magnesium</keyword>
<feature type="domain" description="CBS" evidence="10">
    <location>
        <begin position="204"/>
        <end position="260"/>
    </location>
</feature>
<dbReference type="NCBIfam" id="TIGR00400">
    <property type="entry name" value="mgtE"/>
    <property type="match status" value="1"/>
</dbReference>
<dbReference type="PANTHER" id="PTHR43773:SF1">
    <property type="entry name" value="MAGNESIUM TRANSPORTER MGTE"/>
    <property type="match status" value="1"/>
</dbReference>
<name>A0A1S1YWI2_FLAPC</name>
<gene>
    <name evidence="11" type="ORF">NH26_02935</name>
</gene>
<evidence type="ECO:0000256" key="4">
    <source>
        <dbReference type="ARBA" id="ARBA00022692"/>
    </source>
</evidence>
<keyword evidence="8" id="KW-0129">CBS domain</keyword>
<dbReference type="EMBL" id="JRYR02000001">
    <property type="protein sequence ID" value="OHX65374.1"/>
    <property type="molecule type" value="Genomic_DNA"/>
</dbReference>
<feature type="transmembrane region" description="Helical" evidence="9">
    <location>
        <begin position="424"/>
        <end position="447"/>
    </location>
</feature>
<sequence length="448" mass="49733">MSFEFSNKYLKQLTRAVEQNEDEYIINEFDGMHSADISTVMEGLNAEDCKYILELLHPEVGADVISEIEDDTRNNFLTLFTPQELSKYMDNTDSDDAADILNDMPVKVREEVLASMNNNEKVQYIIDLLHYEEDCAGGLMAKELVKANINWNVSQCIEEVRRQGQNVDKIYTVYVVDDHDILLGRISMKKLLIANDDTKVSDLYEPEIVKIYSYLDEEEVADIMQHYDLEVIPVINVQGRLLGRITIDDVVDVITEQAEKDQQAMSGLSEDVEETDSLIAMARARLPWLIVGMSGGLLGANFLGGFEEELSRIPAMAFFIPLITATGGNVGIQSSTIVVQSLASGGFQGSSFNRYLRVLVIAILNGLTLALLVYGFNMIFSDNHQLALVVSFALFSVIMIASFMGTITPLVLSKFGINPALASGPFITTCNDLIGLGVYFMVAKALLH</sequence>
<evidence type="ECO:0000256" key="2">
    <source>
        <dbReference type="ARBA" id="ARBA00009749"/>
    </source>
</evidence>
<dbReference type="CDD" id="cd04606">
    <property type="entry name" value="CBS_pair_Mg_transporter"/>
    <property type="match status" value="1"/>
</dbReference>
<dbReference type="PROSITE" id="PS51371">
    <property type="entry name" value="CBS"/>
    <property type="match status" value="1"/>
</dbReference>
<dbReference type="InterPro" id="IPR006667">
    <property type="entry name" value="SLC41_membr_dom"/>
</dbReference>
<dbReference type="Gene3D" id="3.10.580.10">
    <property type="entry name" value="CBS-domain"/>
    <property type="match status" value="1"/>
</dbReference>
<accession>A0A1S1YWI2</accession>
<evidence type="ECO:0000256" key="6">
    <source>
        <dbReference type="ARBA" id="ARBA00022989"/>
    </source>
</evidence>
<dbReference type="PANTHER" id="PTHR43773">
    <property type="entry name" value="MAGNESIUM TRANSPORTER MGTE"/>
    <property type="match status" value="1"/>
</dbReference>
<feature type="transmembrane region" description="Helical" evidence="9">
    <location>
        <begin position="286"/>
        <end position="306"/>
    </location>
</feature>
<comment type="function">
    <text evidence="9">Acts as a magnesium transporter.</text>
</comment>
<evidence type="ECO:0000256" key="9">
    <source>
        <dbReference type="RuleBase" id="RU362011"/>
    </source>
</evidence>
<dbReference type="Pfam" id="PF01769">
    <property type="entry name" value="MgtE"/>
    <property type="match status" value="1"/>
</dbReference>
<organism evidence="11 12">
    <name type="scientific">Flammeovirga pacifica</name>
    <dbReference type="NCBI Taxonomy" id="915059"/>
    <lineage>
        <taxon>Bacteria</taxon>
        <taxon>Pseudomonadati</taxon>
        <taxon>Bacteroidota</taxon>
        <taxon>Cytophagia</taxon>
        <taxon>Cytophagales</taxon>
        <taxon>Flammeovirgaceae</taxon>
        <taxon>Flammeovirga</taxon>
    </lineage>
</organism>
<dbReference type="Gene3D" id="1.25.60.10">
    <property type="entry name" value="MgtE N-terminal domain-like"/>
    <property type="match status" value="1"/>
</dbReference>
<dbReference type="Pfam" id="PF00571">
    <property type="entry name" value="CBS"/>
    <property type="match status" value="2"/>
</dbReference>
<dbReference type="InterPro" id="IPR046342">
    <property type="entry name" value="CBS_dom_sf"/>
</dbReference>
<dbReference type="SUPFAM" id="SSF54631">
    <property type="entry name" value="CBS-domain pair"/>
    <property type="match status" value="1"/>
</dbReference>
<reference evidence="11 12" key="1">
    <citation type="journal article" date="2012" name="Int. J. Syst. Evol. Microbiol.">
        <title>Flammeovirga pacifica sp. nov., isolated from deep-sea sediment.</title>
        <authorList>
            <person name="Xu H."/>
            <person name="Fu Y."/>
            <person name="Yang N."/>
            <person name="Ding Z."/>
            <person name="Lai Q."/>
            <person name="Zeng R."/>
        </authorList>
    </citation>
    <scope>NUCLEOTIDE SEQUENCE [LARGE SCALE GENOMIC DNA]</scope>
    <source>
        <strain evidence="12">DSM 24597 / LMG 26175 / WPAGA1</strain>
    </source>
</reference>
<keyword evidence="12" id="KW-1185">Reference proteome</keyword>
<dbReference type="AlphaFoldDB" id="A0A1S1YWI2"/>
<comment type="similarity">
    <text evidence="2 9">Belongs to the SLC41A transporter family.</text>
</comment>
<evidence type="ECO:0000259" key="10">
    <source>
        <dbReference type="PROSITE" id="PS51371"/>
    </source>
</evidence>
<dbReference type="InterPro" id="IPR036739">
    <property type="entry name" value="SLC41_membr_dom_sf"/>
</dbReference>
<keyword evidence="9" id="KW-0479">Metal-binding</keyword>
<evidence type="ECO:0000256" key="8">
    <source>
        <dbReference type="PROSITE-ProRule" id="PRU00703"/>
    </source>
</evidence>
<feature type="transmembrane region" description="Helical" evidence="9">
    <location>
        <begin position="355"/>
        <end position="374"/>
    </location>
</feature>
<comment type="subcellular location">
    <subcellularLocation>
        <location evidence="9">Cell membrane</location>
        <topology evidence="9">Multi-pass membrane protein</topology>
    </subcellularLocation>
    <subcellularLocation>
        <location evidence="1">Membrane</location>
        <topology evidence="1">Multi-pass membrane protein</topology>
    </subcellularLocation>
</comment>
<dbReference type="GO" id="GO:0046872">
    <property type="term" value="F:metal ion binding"/>
    <property type="evidence" value="ECO:0007669"/>
    <property type="project" value="UniProtKB-KW"/>
</dbReference>